<dbReference type="EMBL" id="CAVLGL010000057">
    <property type="protein sequence ID" value="CAK1583873.1"/>
    <property type="molecule type" value="Genomic_DNA"/>
</dbReference>
<dbReference type="InterPro" id="IPR036990">
    <property type="entry name" value="M14A-like_propep"/>
</dbReference>
<proteinExistence type="inferred from homology"/>
<dbReference type="PROSITE" id="PS52035">
    <property type="entry name" value="PEPTIDASE_M14"/>
    <property type="match status" value="1"/>
</dbReference>
<evidence type="ECO:0000256" key="12">
    <source>
        <dbReference type="SAM" id="SignalP"/>
    </source>
</evidence>
<dbReference type="SUPFAM" id="SSF54897">
    <property type="entry name" value="Protease propeptides/inhibitors"/>
    <property type="match status" value="1"/>
</dbReference>
<evidence type="ECO:0000313" key="15">
    <source>
        <dbReference type="Proteomes" id="UP001314205"/>
    </source>
</evidence>
<protein>
    <recommendedName>
        <fullName evidence="13">Peptidase M14 domain-containing protein</fullName>
    </recommendedName>
</protein>
<evidence type="ECO:0000256" key="10">
    <source>
        <dbReference type="ARBA" id="ARBA00023157"/>
    </source>
</evidence>
<dbReference type="SUPFAM" id="SSF53187">
    <property type="entry name" value="Zn-dependent exopeptidases"/>
    <property type="match status" value="1"/>
</dbReference>
<gene>
    <name evidence="14" type="ORF">PARMNEM_LOCUS5218</name>
</gene>
<evidence type="ECO:0000259" key="13">
    <source>
        <dbReference type="PROSITE" id="PS52035"/>
    </source>
</evidence>
<evidence type="ECO:0000256" key="2">
    <source>
        <dbReference type="ARBA" id="ARBA00005988"/>
    </source>
</evidence>
<feature type="domain" description="Peptidase M14" evidence="13">
    <location>
        <begin position="118"/>
        <end position="410"/>
    </location>
</feature>
<evidence type="ECO:0000256" key="5">
    <source>
        <dbReference type="ARBA" id="ARBA00022723"/>
    </source>
</evidence>
<feature type="active site" description="Proton donor/acceptor" evidence="11">
    <location>
        <position position="376"/>
    </location>
</feature>
<keyword evidence="8" id="KW-0862">Zinc</keyword>
<feature type="chain" id="PRO_5043505657" description="Peptidase M14 domain-containing protein" evidence="12">
    <location>
        <begin position="19"/>
        <end position="446"/>
    </location>
</feature>
<evidence type="ECO:0000256" key="1">
    <source>
        <dbReference type="ARBA" id="ARBA00001947"/>
    </source>
</evidence>
<comment type="caution">
    <text evidence="14">The sequence shown here is derived from an EMBL/GenBank/DDBJ whole genome shotgun (WGS) entry which is preliminary data.</text>
</comment>
<keyword evidence="9" id="KW-0482">Metalloprotease</keyword>
<evidence type="ECO:0000313" key="14">
    <source>
        <dbReference type="EMBL" id="CAK1583873.1"/>
    </source>
</evidence>
<dbReference type="PANTHER" id="PTHR11705">
    <property type="entry name" value="PROTEASE FAMILY M14 CARBOXYPEPTIDASE A,B"/>
    <property type="match status" value="1"/>
</dbReference>
<sequence length="446" mass="51728">MASLIVILYLLLMPYVKCVPRKYYNYTLLSATPINDKQLNFFKNLTLSYDVNFWRPPGQVNKTIELVVSPEHKKAFMNDAKQSGVYLITVMKDVQSVFDMQTVKTYIRRKMGLFDWRSYFKTNDIYKWLQDLSNNHPQEVHLESIGKTHENRDIMAVRIVLGQDKYFYRSRVIIEGGIHAREWISPAFVTYMMQQIVQSPTSNNSILKEIAQAYEWYFVPLLNPDGYEITHTSDRLWRKNSRGVDLNRNFEIAFGSVDVSSNPLADTYSGKNAFSERESAAMATYVRSKSDRLDFYLAFHSYGQHMIIPYAYSRQHRENFDEVYQMGKKAAIRIADKYGTEYTVGTAYETVGYLTSGVSGCWVKRTFKVPYVITFELRDQGYYGFALPAKEILPTCEETMEGVLSLLSTKYKREGNPLPKSGQGYNLLNTLVTIWNIILFILTRED</sequence>
<dbReference type="AlphaFoldDB" id="A0AAV1KLG2"/>
<keyword evidence="4" id="KW-0645">Protease</keyword>
<dbReference type="Proteomes" id="UP001314205">
    <property type="component" value="Unassembled WGS sequence"/>
</dbReference>
<dbReference type="Pfam" id="PF00246">
    <property type="entry name" value="Peptidase_M14"/>
    <property type="match status" value="1"/>
</dbReference>
<evidence type="ECO:0000256" key="4">
    <source>
        <dbReference type="ARBA" id="ARBA00022670"/>
    </source>
</evidence>
<evidence type="ECO:0000256" key="6">
    <source>
        <dbReference type="ARBA" id="ARBA00022729"/>
    </source>
</evidence>
<dbReference type="GO" id="GO:0008270">
    <property type="term" value="F:zinc ion binding"/>
    <property type="evidence" value="ECO:0007669"/>
    <property type="project" value="InterPro"/>
</dbReference>
<evidence type="ECO:0000256" key="3">
    <source>
        <dbReference type="ARBA" id="ARBA00022645"/>
    </source>
</evidence>
<evidence type="ECO:0000256" key="11">
    <source>
        <dbReference type="PROSITE-ProRule" id="PRU01379"/>
    </source>
</evidence>
<keyword evidence="15" id="KW-1185">Reference proteome</keyword>
<accession>A0AAV1KLG2</accession>
<dbReference type="InterPro" id="IPR000834">
    <property type="entry name" value="Peptidase_M14"/>
</dbReference>
<keyword evidence="10" id="KW-1015">Disulfide bond</keyword>
<evidence type="ECO:0000256" key="7">
    <source>
        <dbReference type="ARBA" id="ARBA00022801"/>
    </source>
</evidence>
<dbReference type="GO" id="GO:0006508">
    <property type="term" value="P:proteolysis"/>
    <property type="evidence" value="ECO:0007669"/>
    <property type="project" value="UniProtKB-KW"/>
</dbReference>
<evidence type="ECO:0000256" key="8">
    <source>
        <dbReference type="ARBA" id="ARBA00022833"/>
    </source>
</evidence>
<dbReference type="PRINTS" id="PR00765">
    <property type="entry name" value="CRBOXYPTASEA"/>
</dbReference>
<feature type="signal peptide" evidence="12">
    <location>
        <begin position="1"/>
        <end position="18"/>
    </location>
</feature>
<keyword evidence="3" id="KW-0121">Carboxypeptidase</keyword>
<comment type="cofactor">
    <cofactor evidence="1">
        <name>Zn(2+)</name>
        <dbReference type="ChEBI" id="CHEBI:29105"/>
    </cofactor>
</comment>
<reference evidence="14 15" key="1">
    <citation type="submission" date="2023-11" db="EMBL/GenBank/DDBJ databases">
        <authorList>
            <person name="Hedman E."/>
            <person name="Englund M."/>
            <person name="Stromberg M."/>
            <person name="Nyberg Akerstrom W."/>
            <person name="Nylinder S."/>
            <person name="Jareborg N."/>
            <person name="Kallberg Y."/>
            <person name="Kronander E."/>
        </authorList>
    </citation>
    <scope>NUCLEOTIDE SEQUENCE [LARGE SCALE GENOMIC DNA]</scope>
</reference>
<dbReference type="Pfam" id="PF02244">
    <property type="entry name" value="Propep_M14"/>
    <property type="match status" value="1"/>
</dbReference>
<dbReference type="SMART" id="SM00631">
    <property type="entry name" value="Zn_pept"/>
    <property type="match status" value="1"/>
</dbReference>
<dbReference type="Gene3D" id="3.30.70.340">
    <property type="entry name" value="Metallocarboxypeptidase-like"/>
    <property type="match status" value="1"/>
</dbReference>
<keyword evidence="6 12" id="KW-0732">Signal</keyword>
<dbReference type="InterPro" id="IPR003146">
    <property type="entry name" value="M14A_act_pep"/>
</dbReference>
<comment type="similarity">
    <text evidence="2 11">Belongs to the peptidase M14 family.</text>
</comment>
<organism evidence="14 15">
    <name type="scientific">Parnassius mnemosyne</name>
    <name type="common">clouded apollo</name>
    <dbReference type="NCBI Taxonomy" id="213953"/>
    <lineage>
        <taxon>Eukaryota</taxon>
        <taxon>Metazoa</taxon>
        <taxon>Ecdysozoa</taxon>
        <taxon>Arthropoda</taxon>
        <taxon>Hexapoda</taxon>
        <taxon>Insecta</taxon>
        <taxon>Pterygota</taxon>
        <taxon>Neoptera</taxon>
        <taxon>Endopterygota</taxon>
        <taxon>Lepidoptera</taxon>
        <taxon>Glossata</taxon>
        <taxon>Ditrysia</taxon>
        <taxon>Papilionoidea</taxon>
        <taxon>Papilionidae</taxon>
        <taxon>Parnassiinae</taxon>
        <taxon>Parnassini</taxon>
        <taxon>Parnassius</taxon>
        <taxon>Driopa</taxon>
    </lineage>
</organism>
<keyword evidence="5" id="KW-0479">Metal-binding</keyword>
<dbReference type="PANTHER" id="PTHR11705:SF153">
    <property type="entry name" value="ZINC CARBOXYPEPTIDASE A 1-LIKE PROTEIN"/>
    <property type="match status" value="1"/>
</dbReference>
<dbReference type="GO" id="GO:0004181">
    <property type="term" value="F:metallocarboxypeptidase activity"/>
    <property type="evidence" value="ECO:0007669"/>
    <property type="project" value="InterPro"/>
</dbReference>
<dbReference type="FunFam" id="3.40.630.10:FF:000084">
    <property type="entry name" value="Carboxypeptidase B2"/>
    <property type="match status" value="1"/>
</dbReference>
<dbReference type="GO" id="GO:0005615">
    <property type="term" value="C:extracellular space"/>
    <property type="evidence" value="ECO:0007669"/>
    <property type="project" value="TreeGrafter"/>
</dbReference>
<name>A0AAV1KLG2_9NEOP</name>
<evidence type="ECO:0000256" key="9">
    <source>
        <dbReference type="ARBA" id="ARBA00023049"/>
    </source>
</evidence>
<keyword evidence="7" id="KW-0378">Hydrolase</keyword>
<dbReference type="Gene3D" id="3.40.630.10">
    <property type="entry name" value="Zn peptidases"/>
    <property type="match status" value="1"/>
</dbReference>